<dbReference type="Gene3D" id="1.10.10.1320">
    <property type="entry name" value="Anti-sigma factor, zinc-finger domain"/>
    <property type="match status" value="1"/>
</dbReference>
<proteinExistence type="predicted"/>
<reference evidence="3 4" key="1">
    <citation type="submission" date="2020-08" db="EMBL/GenBank/DDBJ databases">
        <title>Genomic Encyclopedia of Type Strains, Phase IV (KMG-IV): sequencing the most valuable type-strain genomes for metagenomic binning, comparative biology and taxonomic classification.</title>
        <authorList>
            <person name="Goeker M."/>
        </authorList>
    </citation>
    <scope>NUCLEOTIDE SEQUENCE [LARGE SCALE GENOMIC DNA]</scope>
    <source>
        <strain evidence="3 4">DSM 103733</strain>
    </source>
</reference>
<accession>A0A841JSV9</accession>
<evidence type="ECO:0000313" key="3">
    <source>
        <dbReference type="EMBL" id="MBB6142849.1"/>
    </source>
</evidence>
<keyword evidence="4" id="KW-1185">Reference proteome</keyword>
<sequence>MNHDEATRLMAVEKYLLNEMPPELRDEFEEHFFDCPECSADLRATEAFLAAAKDEMKEVRVAKPSPAPSRKSPFEFLWRPAFALPAFALLLIVIAYQNLVIYPHFANEIAQLRTPQLLPSLSLAGGNSRGGETPSITVRPSQPFALSFDIPTQGRFSSYTCLLYSPSGSIAFQIQVSAQQAKDTISISIPAGHRETGTYTLKVQGDADGSAAGPASDLAHYRFAVKEQD</sequence>
<evidence type="ECO:0000313" key="4">
    <source>
        <dbReference type="Proteomes" id="UP000538666"/>
    </source>
</evidence>
<gene>
    <name evidence="3" type="ORF">HNQ77_000787</name>
</gene>
<evidence type="ECO:0000256" key="1">
    <source>
        <dbReference type="SAM" id="Phobius"/>
    </source>
</evidence>
<dbReference type="RefSeq" id="WP_050058025.1">
    <property type="nucleotide sequence ID" value="NZ_JACHEK010000001.1"/>
</dbReference>
<comment type="caution">
    <text evidence="3">The sequence shown here is derived from an EMBL/GenBank/DDBJ whole genome shotgun (WGS) entry which is preliminary data.</text>
</comment>
<keyword evidence="1" id="KW-0472">Membrane</keyword>
<evidence type="ECO:0000259" key="2">
    <source>
        <dbReference type="Pfam" id="PF13490"/>
    </source>
</evidence>
<dbReference type="EMBL" id="JACHEK010000001">
    <property type="protein sequence ID" value="MBB6142849.1"/>
    <property type="molecule type" value="Genomic_DNA"/>
</dbReference>
<dbReference type="Proteomes" id="UP000538666">
    <property type="component" value="Unassembled WGS sequence"/>
</dbReference>
<organism evidence="3 4">
    <name type="scientific">Silvibacterium bohemicum</name>
    <dbReference type="NCBI Taxonomy" id="1577686"/>
    <lineage>
        <taxon>Bacteria</taxon>
        <taxon>Pseudomonadati</taxon>
        <taxon>Acidobacteriota</taxon>
        <taxon>Terriglobia</taxon>
        <taxon>Terriglobales</taxon>
        <taxon>Acidobacteriaceae</taxon>
        <taxon>Silvibacterium</taxon>
    </lineage>
</organism>
<protein>
    <recommendedName>
        <fullName evidence="2">Putative zinc-finger domain-containing protein</fullName>
    </recommendedName>
</protein>
<dbReference type="Pfam" id="PF13490">
    <property type="entry name" value="zf-HC2"/>
    <property type="match status" value="1"/>
</dbReference>
<dbReference type="AlphaFoldDB" id="A0A841JSV9"/>
<dbReference type="OrthoDB" id="118631at2"/>
<feature type="transmembrane region" description="Helical" evidence="1">
    <location>
        <begin position="76"/>
        <end position="96"/>
    </location>
</feature>
<keyword evidence="1" id="KW-0812">Transmembrane</keyword>
<feature type="domain" description="Putative zinc-finger" evidence="2">
    <location>
        <begin position="15"/>
        <end position="38"/>
    </location>
</feature>
<keyword evidence="1" id="KW-1133">Transmembrane helix</keyword>
<dbReference type="InterPro" id="IPR027383">
    <property type="entry name" value="Znf_put"/>
</dbReference>
<name>A0A841JSV9_9BACT</name>
<dbReference type="InterPro" id="IPR041916">
    <property type="entry name" value="Anti_sigma_zinc_sf"/>
</dbReference>